<dbReference type="Gene3D" id="1.10.10.10">
    <property type="entry name" value="Winged helix-like DNA-binding domain superfamily/Winged helix DNA-binding domain"/>
    <property type="match status" value="1"/>
</dbReference>
<dbReference type="Pfam" id="PF01022">
    <property type="entry name" value="HTH_5"/>
    <property type="match status" value="1"/>
</dbReference>
<dbReference type="Proteomes" id="UP000192911">
    <property type="component" value="Unassembled WGS sequence"/>
</dbReference>
<evidence type="ECO:0000259" key="2">
    <source>
        <dbReference type="Pfam" id="PF01022"/>
    </source>
</evidence>
<protein>
    <submittedName>
        <fullName evidence="3">Regulatory protein, arsR family</fullName>
    </submittedName>
</protein>
<dbReference type="AlphaFoldDB" id="A0A1X7DZG1"/>
<keyword evidence="4" id="KW-1185">Reference proteome</keyword>
<feature type="compositionally biased region" description="Basic and acidic residues" evidence="1">
    <location>
        <begin position="77"/>
        <end position="96"/>
    </location>
</feature>
<dbReference type="STRING" id="28094.SAMN06295900_104262"/>
<gene>
    <name evidence="3" type="ORF">SAMN06295900_104262</name>
</gene>
<dbReference type="InterPro" id="IPR036388">
    <property type="entry name" value="WH-like_DNA-bd_sf"/>
</dbReference>
<dbReference type="GO" id="GO:0003700">
    <property type="term" value="F:DNA-binding transcription factor activity"/>
    <property type="evidence" value="ECO:0007669"/>
    <property type="project" value="InterPro"/>
</dbReference>
<dbReference type="SUPFAM" id="SSF46785">
    <property type="entry name" value="Winged helix' DNA-binding domain"/>
    <property type="match status" value="1"/>
</dbReference>
<organism evidence="3 4">
    <name type="scientific">Trinickia caryophylli</name>
    <name type="common">Paraburkholderia caryophylli</name>
    <dbReference type="NCBI Taxonomy" id="28094"/>
    <lineage>
        <taxon>Bacteria</taxon>
        <taxon>Pseudomonadati</taxon>
        <taxon>Pseudomonadota</taxon>
        <taxon>Betaproteobacteria</taxon>
        <taxon>Burkholderiales</taxon>
        <taxon>Burkholderiaceae</taxon>
        <taxon>Trinickia</taxon>
    </lineage>
</organism>
<evidence type="ECO:0000313" key="3">
    <source>
        <dbReference type="EMBL" id="SMF24185.1"/>
    </source>
</evidence>
<feature type="domain" description="HTH arsR-type" evidence="2">
    <location>
        <begin position="14"/>
        <end position="54"/>
    </location>
</feature>
<reference evidence="4" key="1">
    <citation type="submission" date="2017-04" db="EMBL/GenBank/DDBJ databases">
        <authorList>
            <person name="Varghese N."/>
            <person name="Submissions S."/>
        </authorList>
    </citation>
    <scope>NUCLEOTIDE SEQUENCE [LARGE SCALE GENOMIC DNA]</scope>
    <source>
        <strain evidence="4">Ballard 720</strain>
    </source>
</reference>
<proteinExistence type="predicted"/>
<evidence type="ECO:0000313" key="4">
    <source>
        <dbReference type="Proteomes" id="UP000192911"/>
    </source>
</evidence>
<evidence type="ECO:0000256" key="1">
    <source>
        <dbReference type="SAM" id="MobiDB-lite"/>
    </source>
</evidence>
<dbReference type="EMBL" id="FXAH01000004">
    <property type="protein sequence ID" value="SMF24185.1"/>
    <property type="molecule type" value="Genomic_DNA"/>
</dbReference>
<dbReference type="GeneID" id="95551495"/>
<dbReference type="InterPro" id="IPR036390">
    <property type="entry name" value="WH_DNA-bd_sf"/>
</dbReference>
<feature type="region of interest" description="Disordered" evidence="1">
    <location>
        <begin position="73"/>
        <end position="96"/>
    </location>
</feature>
<dbReference type="RefSeq" id="WP_085226978.1">
    <property type="nucleotide sequence ID" value="NZ_BSQD01000005.1"/>
</dbReference>
<name>A0A1X7DZG1_TRICW</name>
<accession>A0A1X7DZG1</accession>
<sequence>MKQNEREGSAQRTLCALLEGLGPLTVSELADRRGVHPRATARQLAALIGSGYVKRIGRPARYERTVKRLPPAVPRTAKSEAVARARRRDAEARHKPLIKRDQRELDRVFAAWRT</sequence>
<dbReference type="InterPro" id="IPR001845">
    <property type="entry name" value="HTH_ArsR_DNA-bd_dom"/>
</dbReference>